<accession>A0A0K0XY45</accession>
<sequence length="199" mass="22039">MPRFAAADCLIQPIRQSIEGTDPVLLKVPDHGHVWIDPVRKLFKSHIRSEEGFFTARPEALIMQADSASPDGGARALDELLYRAGWFASDSALIDECHPYDIIEMRQWPNFTRLPHAQSLFALASLLARRPSSMSIAYRKLRVPQTEALRFFNAVVAAGYVRVVSSQPDSVSAPASKDAVEAPAAGGFWSRLFERMSGL</sequence>
<protein>
    <submittedName>
        <fullName evidence="1">Uncharacterized protein</fullName>
    </submittedName>
</protein>
<organism evidence="1 2">
    <name type="scientific">Wenzhouxiangella marina</name>
    <dbReference type="NCBI Taxonomy" id="1579979"/>
    <lineage>
        <taxon>Bacteria</taxon>
        <taxon>Pseudomonadati</taxon>
        <taxon>Pseudomonadota</taxon>
        <taxon>Gammaproteobacteria</taxon>
        <taxon>Chromatiales</taxon>
        <taxon>Wenzhouxiangellaceae</taxon>
        <taxon>Wenzhouxiangella</taxon>
    </lineage>
</organism>
<reference evidence="1 2" key="1">
    <citation type="submission" date="2015-07" db="EMBL/GenBank/DDBJ databases">
        <authorList>
            <person name="Noorani M."/>
        </authorList>
    </citation>
    <scope>NUCLEOTIDE SEQUENCE [LARGE SCALE GENOMIC DNA]</scope>
    <source>
        <strain evidence="1 2">KCTC 42284</strain>
    </source>
</reference>
<dbReference type="EMBL" id="CP012154">
    <property type="protein sequence ID" value="AKS42608.1"/>
    <property type="molecule type" value="Genomic_DNA"/>
</dbReference>
<proteinExistence type="predicted"/>
<gene>
    <name evidence="1" type="ORF">WM2015_2245</name>
</gene>
<dbReference type="AlphaFoldDB" id="A0A0K0XY45"/>
<dbReference type="Proteomes" id="UP000066624">
    <property type="component" value="Chromosome"/>
</dbReference>
<dbReference type="STRING" id="1579979.WM2015_2245"/>
<name>A0A0K0XY45_9GAMM</name>
<dbReference type="KEGG" id="wma:WM2015_2245"/>
<keyword evidence="2" id="KW-1185">Reference proteome</keyword>
<evidence type="ECO:0000313" key="1">
    <source>
        <dbReference type="EMBL" id="AKS42608.1"/>
    </source>
</evidence>
<evidence type="ECO:0000313" key="2">
    <source>
        <dbReference type="Proteomes" id="UP000066624"/>
    </source>
</evidence>